<name>A0A9E4NP59_9GAMM</name>
<feature type="non-terminal residue" evidence="1">
    <location>
        <position position="65"/>
    </location>
</feature>
<dbReference type="EMBL" id="JAEPCR010000104">
    <property type="protein sequence ID" value="MCG7980135.1"/>
    <property type="molecule type" value="Genomic_DNA"/>
</dbReference>
<accession>A0A9E4NP59</accession>
<gene>
    <name evidence="1" type="ORF">JAY77_18555</name>
</gene>
<proteinExistence type="predicted"/>
<dbReference type="AlphaFoldDB" id="A0A9E4NP59"/>
<dbReference type="Proteomes" id="UP000886674">
    <property type="component" value="Unassembled WGS sequence"/>
</dbReference>
<organism evidence="1 2">
    <name type="scientific">Candidatus Thiodiazotropha taylori</name>
    <dbReference type="NCBI Taxonomy" id="2792791"/>
    <lineage>
        <taxon>Bacteria</taxon>
        <taxon>Pseudomonadati</taxon>
        <taxon>Pseudomonadota</taxon>
        <taxon>Gammaproteobacteria</taxon>
        <taxon>Chromatiales</taxon>
        <taxon>Sedimenticolaceae</taxon>
        <taxon>Candidatus Thiodiazotropha</taxon>
    </lineage>
</organism>
<dbReference type="PROSITE" id="PS51257">
    <property type="entry name" value="PROKAR_LIPOPROTEIN"/>
    <property type="match status" value="1"/>
</dbReference>
<protein>
    <submittedName>
        <fullName evidence="1">Uncharacterized protein</fullName>
    </submittedName>
</protein>
<evidence type="ECO:0000313" key="1">
    <source>
        <dbReference type="EMBL" id="MCG7980135.1"/>
    </source>
</evidence>
<evidence type="ECO:0000313" key="2">
    <source>
        <dbReference type="Proteomes" id="UP000886674"/>
    </source>
</evidence>
<reference evidence="1" key="1">
    <citation type="journal article" date="2021" name="Proc. Natl. Acad. Sci. U.S.A.">
        <title>Global biogeography of chemosynthetic symbionts reveals both localized and globally distributed symbiont groups. .</title>
        <authorList>
            <person name="Osvatic J.T."/>
            <person name="Wilkins L.G.E."/>
            <person name="Leibrecht L."/>
            <person name="Leray M."/>
            <person name="Zauner S."/>
            <person name="Polzin J."/>
            <person name="Camacho Y."/>
            <person name="Gros O."/>
            <person name="van Gils J.A."/>
            <person name="Eisen J.A."/>
            <person name="Petersen J.M."/>
            <person name="Yuen B."/>
        </authorList>
    </citation>
    <scope>NUCLEOTIDE SEQUENCE</scope>
    <source>
        <strain evidence="1">MAGclacostrist055</strain>
    </source>
</reference>
<sequence length="65" mass="7187">MMKTLVLLACIFLGACGSIPRIPVEGEFFGEPVKATVDSEIARYYLENYLAENNDNTEMAKKISA</sequence>
<comment type="caution">
    <text evidence="1">The sequence shown here is derived from an EMBL/GenBank/DDBJ whole genome shotgun (WGS) entry which is preliminary data.</text>
</comment>